<accession>A0ABD1ZGN6</accession>
<gene>
    <name evidence="1" type="ORF">R1flu_018722</name>
</gene>
<name>A0ABD1ZGN6_9MARC</name>
<proteinExistence type="predicted"/>
<evidence type="ECO:0000313" key="1">
    <source>
        <dbReference type="EMBL" id="KAL2650594.1"/>
    </source>
</evidence>
<protein>
    <submittedName>
        <fullName evidence="1">Uncharacterized protein</fullName>
    </submittedName>
</protein>
<comment type="caution">
    <text evidence="1">The sequence shown here is derived from an EMBL/GenBank/DDBJ whole genome shotgun (WGS) entry which is preliminary data.</text>
</comment>
<dbReference type="EMBL" id="JBHFFA010000001">
    <property type="protein sequence ID" value="KAL2650594.1"/>
    <property type="molecule type" value="Genomic_DNA"/>
</dbReference>
<dbReference type="AlphaFoldDB" id="A0ABD1ZGN6"/>
<dbReference type="Proteomes" id="UP001605036">
    <property type="component" value="Unassembled WGS sequence"/>
</dbReference>
<organism evidence="1 2">
    <name type="scientific">Riccia fluitans</name>
    <dbReference type="NCBI Taxonomy" id="41844"/>
    <lineage>
        <taxon>Eukaryota</taxon>
        <taxon>Viridiplantae</taxon>
        <taxon>Streptophyta</taxon>
        <taxon>Embryophyta</taxon>
        <taxon>Marchantiophyta</taxon>
        <taxon>Marchantiopsida</taxon>
        <taxon>Marchantiidae</taxon>
        <taxon>Marchantiales</taxon>
        <taxon>Ricciaceae</taxon>
        <taxon>Riccia</taxon>
    </lineage>
</organism>
<sequence>MCCGKDEGWSSLPLSTEGGRRNFRKLPRAFLFFRRGPFASVGRLVLKESSPFALLWPENAERHGKTSNDTRSFFLPSLIFSERTDHVGFRLLRPLPHTQEGGR</sequence>
<reference evidence="1 2" key="1">
    <citation type="submission" date="2024-09" db="EMBL/GenBank/DDBJ databases">
        <title>Chromosome-scale assembly of Riccia fluitans.</title>
        <authorList>
            <person name="Paukszto L."/>
            <person name="Sawicki J."/>
            <person name="Karawczyk K."/>
            <person name="Piernik-Szablinska J."/>
            <person name="Szczecinska M."/>
            <person name="Mazdziarz M."/>
        </authorList>
    </citation>
    <scope>NUCLEOTIDE SEQUENCE [LARGE SCALE GENOMIC DNA]</scope>
    <source>
        <strain evidence="1">Rf_01</strain>
        <tissue evidence="1">Aerial parts of the thallus</tissue>
    </source>
</reference>
<keyword evidence="2" id="KW-1185">Reference proteome</keyword>
<evidence type="ECO:0000313" key="2">
    <source>
        <dbReference type="Proteomes" id="UP001605036"/>
    </source>
</evidence>
<feature type="non-terminal residue" evidence="1">
    <location>
        <position position="103"/>
    </location>
</feature>